<evidence type="ECO:0000259" key="4">
    <source>
        <dbReference type="PROSITE" id="PS01124"/>
    </source>
</evidence>
<dbReference type="InterPro" id="IPR009057">
    <property type="entry name" value="Homeodomain-like_sf"/>
</dbReference>
<evidence type="ECO:0000256" key="3">
    <source>
        <dbReference type="ARBA" id="ARBA00023163"/>
    </source>
</evidence>
<accession>A0A4R5CG90</accession>
<dbReference type="InterPro" id="IPR037923">
    <property type="entry name" value="HTH-like"/>
</dbReference>
<name>A0A4R5CG90_9FLAO</name>
<dbReference type="InterPro" id="IPR020449">
    <property type="entry name" value="Tscrpt_reg_AraC-type_HTH"/>
</dbReference>
<dbReference type="EMBL" id="SMFK01000004">
    <property type="protein sequence ID" value="TDD97460.1"/>
    <property type="molecule type" value="Genomic_DNA"/>
</dbReference>
<keyword evidence="6" id="KW-1185">Reference proteome</keyword>
<dbReference type="SUPFAM" id="SSF51215">
    <property type="entry name" value="Regulatory protein AraC"/>
    <property type="match status" value="1"/>
</dbReference>
<comment type="caution">
    <text evidence="5">The sequence shown here is derived from an EMBL/GenBank/DDBJ whole genome shotgun (WGS) entry which is preliminary data.</text>
</comment>
<evidence type="ECO:0000313" key="5">
    <source>
        <dbReference type="EMBL" id="TDD97460.1"/>
    </source>
</evidence>
<sequence length="288" mass="34045">MEKHPVYEIKKFNCKPNENDLYINDFKSHLIHHDFIENTHSHNFYLLVFFTLGTGLHIVDFDQFEIKPGSFYILKPGQVHSWQLSEEIDGYIAFYSQEIYNLYFGNKRIKEYPFFRSSKNSPEILLNETQARELKKYFDILIDENIKNEYKKLDKLLNTIDSILIELARIYISLNAHTVHPYNLKINALENLLDNHFKQEKAASFYADKMNVSLKHLNRICKDVLNITLTDFIYGKIILESKRLISVEGKPINEVANELGFANYSYYTKVFKKYTGLTPQNFKKQSHF</sequence>
<evidence type="ECO:0000313" key="6">
    <source>
        <dbReference type="Proteomes" id="UP000295479"/>
    </source>
</evidence>
<gene>
    <name evidence="5" type="ORF">E0F76_09140</name>
</gene>
<feature type="domain" description="HTH araC/xylS-type" evidence="4">
    <location>
        <begin position="187"/>
        <end position="285"/>
    </location>
</feature>
<proteinExistence type="predicted"/>
<dbReference type="Pfam" id="PF02311">
    <property type="entry name" value="AraC_binding"/>
    <property type="match status" value="1"/>
</dbReference>
<evidence type="ECO:0000256" key="2">
    <source>
        <dbReference type="ARBA" id="ARBA00023125"/>
    </source>
</evidence>
<dbReference type="PRINTS" id="PR00032">
    <property type="entry name" value="HTHARAC"/>
</dbReference>
<dbReference type="InterPro" id="IPR018060">
    <property type="entry name" value="HTH_AraC"/>
</dbReference>
<dbReference type="PROSITE" id="PS01124">
    <property type="entry name" value="HTH_ARAC_FAMILY_2"/>
    <property type="match status" value="1"/>
</dbReference>
<reference evidence="5 6" key="1">
    <citation type="submission" date="2019-03" db="EMBL/GenBank/DDBJ databases">
        <title>Flavobacterium AR-3-4 sp. nov. isolated from arctic soil.</title>
        <authorList>
            <person name="Chaudhary D.K."/>
        </authorList>
    </citation>
    <scope>NUCLEOTIDE SEQUENCE [LARGE SCALE GENOMIC DNA]</scope>
    <source>
        <strain evidence="5 6">AR-3-4</strain>
    </source>
</reference>
<dbReference type="InterPro" id="IPR003313">
    <property type="entry name" value="AraC-bd"/>
</dbReference>
<keyword evidence="2" id="KW-0238">DNA-binding</keyword>
<keyword evidence="3" id="KW-0804">Transcription</keyword>
<dbReference type="GO" id="GO:0043565">
    <property type="term" value="F:sequence-specific DNA binding"/>
    <property type="evidence" value="ECO:0007669"/>
    <property type="project" value="InterPro"/>
</dbReference>
<dbReference type="Proteomes" id="UP000295479">
    <property type="component" value="Unassembled WGS sequence"/>
</dbReference>
<dbReference type="PANTHER" id="PTHR43280">
    <property type="entry name" value="ARAC-FAMILY TRANSCRIPTIONAL REGULATOR"/>
    <property type="match status" value="1"/>
</dbReference>
<dbReference type="PANTHER" id="PTHR43280:SF32">
    <property type="entry name" value="TRANSCRIPTIONAL REGULATORY PROTEIN"/>
    <property type="match status" value="1"/>
</dbReference>
<dbReference type="RefSeq" id="WP_132004555.1">
    <property type="nucleotide sequence ID" value="NZ_SMFK01000004.1"/>
</dbReference>
<dbReference type="AlphaFoldDB" id="A0A4R5CG90"/>
<evidence type="ECO:0000256" key="1">
    <source>
        <dbReference type="ARBA" id="ARBA00023015"/>
    </source>
</evidence>
<dbReference type="OrthoDB" id="1096411at2"/>
<protein>
    <submittedName>
        <fullName evidence="5">AraC family transcriptional regulator</fullName>
    </submittedName>
</protein>
<dbReference type="Gene3D" id="1.10.10.60">
    <property type="entry name" value="Homeodomain-like"/>
    <property type="match status" value="1"/>
</dbReference>
<keyword evidence="1" id="KW-0805">Transcription regulation</keyword>
<dbReference type="SMART" id="SM00342">
    <property type="entry name" value="HTH_ARAC"/>
    <property type="match status" value="1"/>
</dbReference>
<dbReference type="GO" id="GO:0003700">
    <property type="term" value="F:DNA-binding transcription factor activity"/>
    <property type="evidence" value="ECO:0007669"/>
    <property type="project" value="InterPro"/>
</dbReference>
<dbReference type="Pfam" id="PF12833">
    <property type="entry name" value="HTH_18"/>
    <property type="match status" value="1"/>
</dbReference>
<dbReference type="SUPFAM" id="SSF46689">
    <property type="entry name" value="Homeodomain-like"/>
    <property type="match status" value="1"/>
</dbReference>
<organism evidence="5 6">
    <name type="scientific">Flavobacterium cellulosilyticum</name>
    <dbReference type="NCBI Taxonomy" id="2541731"/>
    <lineage>
        <taxon>Bacteria</taxon>
        <taxon>Pseudomonadati</taxon>
        <taxon>Bacteroidota</taxon>
        <taxon>Flavobacteriia</taxon>
        <taxon>Flavobacteriales</taxon>
        <taxon>Flavobacteriaceae</taxon>
        <taxon>Flavobacterium</taxon>
    </lineage>
</organism>